<evidence type="ECO:0000256" key="1">
    <source>
        <dbReference type="SAM" id="MobiDB-lite"/>
    </source>
</evidence>
<comment type="caution">
    <text evidence="2">The sequence shown here is derived from an EMBL/GenBank/DDBJ whole genome shotgun (WGS) entry which is preliminary data.</text>
</comment>
<reference evidence="2" key="1">
    <citation type="submission" date="2020-08" db="EMBL/GenBank/DDBJ databases">
        <title>Multicomponent nature underlies the extraordinary mechanical properties of spider dragline silk.</title>
        <authorList>
            <person name="Kono N."/>
            <person name="Nakamura H."/>
            <person name="Mori M."/>
            <person name="Yoshida Y."/>
            <person name="Ohtoshi R."/>
            <person name="Malay A.D."/>
            <person name="Moran D.A.P."/>
            <person name="Tomita M."/>
            <person name="Numata K."/>
            <person name="Arakawa K."/>
        </authorList>
    </citation>
    <scope>NUCLEOTIDE SEQUENCE</scope>
</reference>
<name>A0A8X6PXB5_NEPPI</name>
<evidence type="ECO:0000313" key="3">
    <source>
        <dbReference type="Proteomes" id="UP000887013"/>
    </source>
</evidence>
<dbReference type="EMBL" id="BMAW01119673">
    <property type="protein sequence ID" value="GFT85827.1"/>
    <property type="molecule type" value="Genomic_DNA"/>
</dbReference>
<accession>A0A8X6PXB5</accession>
<protein>
    <submittedName>
        <fullName evidence="2">Uncharacterized protein</fullName>
    </submittedName>
</protein>
<feature type="region of interest" description="Disordered" evidence="1">
    <location>
        <begin position="76"/>
        <end position="100"/>
    </location>
</feature>
<sequence length="100" mass="11736">MSMHRVQQVGNFHPSFQVVLRYDNQEFVRITIRQLDRGRVPQTRWYFSTTIDLLELVSRYDKDYGKKPRTHVLQTPATAKALKTAKKSRYRGQQVGATPK</sequence>
<organism evidence="2 3">
    <name type="scientific">Nephila pilipes</name>
    <name type="common">Giant wood spider</name>
    <name type="synonym">Nephila maculata</name>
    <dbReference type="NCBI Taxonomy" id="299642"/>
    <lineage>
        <taxon>Eukaryota</taxon>
        <taxon>Metazoa</taxon>
        <taxon>Ecdysozoa</taxon>
        <taxon>Arthropoda</taxon>
        <taxon>Chelicerata</taxon>
        <taxon>Arachnida</taxon>
        <taxon>Araneae</taxon>
        <taxon>Araneomorphae</taxon>
        <taxon>Entelegynae</taxon>
        <taxon>Araneoidea</taxon>
        <taxon>Nephilidae</taxon>
        <taxon>Nephila</taxon>
    </lineage>
</organism>
<evidence type="ECO:0000313" key="2">
    <source>
        <dbReference type="EMBL" id="GFT85827.1"/>
    </source>
</evidence>
<dbReference type="AlphaFoldDB" id="A0A8X6PXB5"/>
<keyword evidence="3" id="KW-1185">Reference proteome</keyword>
<proteinExistence type="predicted"/>
<dbReference type="Proteomes" id="UP000887013">
    <property type="component" value="Unassembled WGS sequence"/>
</dbReference>
<gene>
    <name evidence="2" type="ORF">NPIL_483411</name>
</gene>